<feature type="signal peptide" evidence="2">
    <location>
        <begin position="1"/>
        <end position="20"/>
    </location>
</feature>
<keyword evidence="1 2" id="KW-0732">Signal</keyword>
<dbReference type="Pfam" id="PF18962">
    <property type="entry name" value="Por_Secre_tail"/>
    <property type="match status" value="1"/>
</dbReference>
<feature type="domain" description="Secretion system C-terminal sorting" evidence="3">
    <location>
        <begin position="82"/>
        <end position="148"/>
    </location>
</feature>
<dbReference type="OrthoDB" id="1352409at2"/>
<protein>
    <submittedName>
        <fullName evidence="4">T9SS type A sorting domain-containing protein</fullName>
    </submittedName>
</protein>
<proteinExistence type="predicted"/>
<evidence type="ECO:0000313" key="5">
    <source>
        <dbReference type="Proteomes" id="UP000431264"/>
    </source>
</evidence>
<reference evidence="5" key="1">
    <citation type="submission" date="2019-05" db="EMBL/GenBank/DDBJ databases">
        <title>Flavobacterium profundi sp. nov., isolated from a deep-sea seamount.</title>
        <authorList>
            <person name="Zhang D.-C."/>
        </authorList>
    </citation>
    <scope>NUCLEOTIDE SEQUENCE [LARGE SCALE GENOMIC DNA]</scope>
    <source>
        <strain evidence="5">TP390</strain>
    </source>
</reference>
<dbReference type="NCBIfam" id="TIGR04183">
    <property type="entry name" value="Por_Secre_tail"/>
    <property type="match status" value="1"/>
</dbReference>
<dbReference type="AlphaFoldDB" id="A0A6I4ITG9"/>
<accession>A0A6I4ITG9</accession>
<evidence type="ECO:0000256" key="1">
    <source>
        <dbReference type="ARBA" id="ARBA00022729"/>
    </source>
</evidence>
<gene>
    <name evidence="4" type="ORF">GOQ30_13475</name>
</gene>
<keyword evidence="5" id="KW-1185">Reference proteome</keyword>
<dbReference type="Proteomes" id="UP000431264">
    <property type="component" value="Unassembled WGS sequence"/>
</dbReference>
<dbReference type="InterPro" id="IPR026444">
    <property type="entry name" value="Secre_tail"/>
</dbReference>
<name>A0A6I4ITG9_9FLAO</name>
<dbReference type="EMBL" id="WQLW01000010">
    <property type="protein sequence ID" value="MVO10177.1"/>
    <property type="molecule type" value="Genomic_DNA"/>
</dbReference>
<feature type="chain" id="PRO_5026021307" evidence="2">
    <location>
        <begin position="21"/>
        <end position="156"/>
    </location>
</feature>
<comment type="caution">
    <text evidence="4">The sequence shown here is derived from an EMBL/GenBank/DDBJ whole genome shotgun (WGS) entry which is preliminary data.</text>
</comment>
<organism evidence="4 5">
    <name type="scientific">Flavobacterium profundi</name>
    <dbReference type="NCBI Taxonomy" id="1774945"/>
    <lineage>
        <taxon>Bacteria</taxon>
        <taxon>Pseudomonadati</taxon>
        <taxon>Bacteroidota</taxon>
        <taxon>Flavobacteriia</taxon>
        <taxon>Flavobacteriales</taxon>
        <taxon>Flavobacteriaceae</taxon>
        <taxon>Flavobacterium</taxon>
    </lineage>
</organism>
<evidence type="ECO:0000256" key="2">
    <source>
        <dbReference type="SAM" id="SignalP"/>
    </source>
</evidence>
<evidence type="ECO:0000259" key="3">
    <source>
        <dbReference type="Pfam" id="PF18962"/>
    </source>
</evidence>
<evidence type="ECO:0000313" key="4">
    <source>
        <dbReference type="EMBL" id="MVO10177.1"/>
    </source>
</evidence>
<dbReference type="RefSeq" id="WP_140998604.1">
    <property type="nucleotide sequence ID" value="NZ_VDCZ01000010.1"/>
</dbReference>
<sequence>MKLTLTLFALFLQLAIFSQSNTVTSGATATGTFGSATYSIGQIDYQTNSSSNGTISQGVQQAFEIVTLGTNTIPQIQLTALVYPNPTVQNVTLSIKEYDLTNLNYQLFDMQGRIITSGKIIQNETQIEMSDFSSAHYFLKVSQANNDLKIFKIIKK</sequence>